<dbReference type="Proteomes" id="UP000708208">
    <property type="component" value="Unassembled WGS sequence"/>
</dbReference>
<evidence type="ECO:0000313" key="2">
    <source>
        <dbReference type="Proteomes" id="UP000708208"/>
    </source>
</evidence>
<name>A0A8J2PF92_9HEXA</name>
<accession>A0A8J2PF92</accession>
<evidence type="ECO:0000313" key="1">
    <source>
        <dbReference type="EMBL" id="CAG7734912.1"/>
    </source>
</evidence>
<keyword evidence="2" id="KW-1185">Reference proteome</keyword>
<reference evidence="1" key="1">
    <citation type="submission" date="2021-06" db="EMBL/GenBank/DDBJ databases">
        <authorList>
            <person name="Hodson N. C."/>
            <person name="Mongue J. A."/>
            <person name="Jaron S. K."/>
        </authorList>
    </citation>
    <scope>NUCLEOTIDE SEQUENCE</scope>
</reference>
<gene>
    <name evidence="1" type="ORF">AFUS01_LOCUS23273</name>
</gene>
<proteinExistence type="predicted"/>
<dbReference type="AlphaFoldDB" id="A0A8J2PF92"/>
<protein>
    <submittedName>
        <fullName evidence="1">Uncharacterized protein</fullName>
    </submittedName>
</protein>
<organism evidence="1 2">
    <name type="scientific">Allacma fusca</name>
    <dbReference type="NCBI Taxonomy" id="39272"/>
    <lineage>
        <taxon>Eukaryota</taxon>
        <taxon>Metazoa</taxon>
        <taxon>Ecdysozoa</taxon>
        <taxon>Arthropoda</taxon>
        <taxon>Hexapoda</taxon>
        <taxon>Collembola</taxon>
        <taxon>Symphypleona</taxon>
        <taxon>Sminthuridae</taxon>
        <taxon>Allacma</taxon>
    </lineage>
</organism>
<sequence length="86" mass="9470">MEWGDKGTQSVLKVGSYVESVYRELTCSEEKMKEVASNIGVTMTNVQSAGGEDDACSYPRIACDNVTWTVQTTTTKKYSQTTCPIM</sequence>
<dbReference type="EMBL" id="CAJVCH010278575">
    <property type="protein sequence ID" value="CAG7734912.1"/>
    <property type="molecule type" value="Genomic_DNA"/>
</dbReference>
<comment type="caution">
    <text evidence="1">The sequence shown here is derived from an EMBL/GenBank/DDBJ whole genome shotgun (WGS) entry which is preliminary data.</text>
</comment>